<dbReference type="EMBL" id="DXHX01000123">
    <property type="protein sequence ID" value="HIV75071.1"/>
    <property type="molecule type" value="Genomic_DNA"/>
</dbReference>
<feature type="region of interest" description="Disordered" evidence="10">
    <location>
        <begin position="31"/>
        <end position="50"/>
    </location>
</feature>
<evidence type="ECO:0000256" key="7">
    <source>
        <dbReference type="ARBA" id="ARBA00022989"/>
    </source>
</evidence>
<feature type="transmembrane region" description="Helical" evidence="11">
    <location>
        <begin position="391"/>
        <end position="408"/>
    </location>
</feature>
<evidence type="ECO:0000256" key="10">
    <source>
        <dbReference type="SAM" id="MobiDB-lite"/>
    </source>
</evidence>
<proteinExistence type="inferred from homology"/>
<gene>
    <name evidence="12" type="ORF">H9895_08355</name>
</gene>
<dbReference type="Pfam" id="PF00939">
    <property type="entry name" value="Na_sulph_symp"/>
    <property type="match status" value="1"/>
</dbReference>
<evidence type="ECO:0000256" key="3">
    <source>
        <dbReference type="ARBA" id="ARBA00020150"/>
    </source>
</evidence>
<feature type="transmembrane region" description="Helical" evidence="11">
    <location>
        <begin position="60"/>
        <end position="77"/>
    </location>
</feature>
<reference evidence="12" key="2">
    <citation type="submission" date="2021-04" db="EMBL/GenBank/DDBJ databases">
        <authorList>
            <person name="Gilroy R."/>
        </authorList>
    </citation>
    <scope>NUCLEOTIDE SEQUENCE</scope>
    <source>
        <strain evidence="12">CHK169-2315</strain>
    </source>
</reference>
<feature type="compositionally biased region" description="Basic and acidic residues" evidence="10">
    <location>
        <begin position="31"/>
        <end position="40"/>
    </location>
</feature>
<keyword evidence="7 11" id="KW-1133">Transmembrane helix</keyword>
<evidence type="ECO:0000313" key="12">
    <source>
        <dbReference type="EMBL" id="HIV75071.1"/>
    </source>
</evidence>
<feature type="transmembrane region" description="Helical" evidence="11">
    <location>
        <begin position="454"/>
        <end position="473"/>
    </location>
</feature>
<name>A0A9D1TK23_9BACI</name>
<dbReference type="InterPro" id="IPR001898">
    <property type="entry name" value="SLC13A/DASS"/>
</dbReference>
<dbReference type="AlphaFoldDB" id="A0A9D1TK23"/>
<dbReference type="GO" id="GO:0005886">
    <property type="term" value="C:plasma membrane"/>
    <property type="evidence" value="ECO:0007669"/>
    <property type="project" value="TreeGrafter"/>
</dbReference>
<feature type="transmembrane region" description="Helical" evidence="11">
    <location>
        <begin position="515"/>
        <end position="535"/>
    </location>
</feature>
<feature type="transmembrane region" description="Helical" evidence="11">
    <location>
        <begin position="188"/>
        <end position="211"/>
    </location>
</feature>
<sequence length="549" mass="59992">MVSATWNRLWDIHEEAKEKIMFFVKPNKTNKEKATQEKSNETNGGKDGGKGDYSYTKGQLIGLILGPLLFTLILLFFNPADLSKEGIAILASTVWIATWWITEALPIPVTSLLPLVLFPMTNGLDIKLTASQYGDETVFLFMGGFMIALAMEKWNLHRRIALWIIMIIGTNTDRIVLGFMVATGFLSMWISNTATAMMMVPMGIAITYQVADALKGTGEDTSRGGFGFGKALMLAIAYSASLGGIATLIGTPPNTLLAGAMETMYGIELSFAKWMIFGVPFAWIFIFIVWFYLVKIAYPTKVKSLPGGQEVFAKEKDSLGKASTEEKLVFIIFILAAFSWITRSFFLSKFIDGLSDGLIAIFFAIVLFAIPSPNVKGGRLLDWETAMKLPWGILLLFGGGLAIAGGFVETGLSEWFGSQLTGLQGINLIVVIITVSVLVLVLTEVTSNTATASMMYPIMGSLAIALGYHPYALMIAAGVTASCAFMLPVATPPNAVVFGTGYLRIQDMIRKGLPLNFVGIILITLLIYFVLPYAWDFDLTEIPEEFLVD</sequence>
<evidence type="ECO:0000256" key="2">
    <source>
        <dbReference type="ARBA" id="ARBA00006772"/>
    </source>
</evidence>
<dbReference type="PROSITE" id="PS01271">
    <property type="entry name" value="NA_SULFATE"/>
    <property type="match status" value="1"/>
</dbReference>
<dbReference type="GO" id="GO:0015293">
    <property type="term" value="F:symporter activity"/>
    <property type="evidence" value="ECO:0007669"/>
    <property type="project" value="UniProtKB-KW"/>
</dbReference>
<feature type="transmembrane region" description="Helical" evidence="11">
    <location>
        <begin position="328"/>
        <end position="347"/>
    </location>
</feature>
<evidence type="ECO:0000256" key="5">
    <source>
        <dbReference type="ARBA" id="ARBA00022692"/>
    </source>
</evidence>
<feature type="transmembrane region" description="Helical" evidence="11">
    <location>
        <begin position="137"/>
        <end position="154"/>
    </location>
</feature>
<evidence type="ECO:0000256" key="1">
    <source>
        <dbReference type="ARBA" id="ARBA00004141"/>
    </source>
</evidence>
<feature type="transmembrane region" description="Helical" evidence="11">
    <location>
        <begin position="420"/>
        <end position="442"/>
    </location>
</feature>
<dbReference type="NCBIfam" id="TIGR00785">
    <property type="entry name" value="dass"/>
    <property type="match status" value="1"/>
</dbReference>
<evidence type="ECO:0000256" key="6">
    <source>
        <dbReference type="ARBA" id="ARBA00022847"/>
    </source>
</evidence>
<dbReference type="Proteomes" id="UP000823937">
    <property type="component" value="Unassembled WGS sequence"/>
</dbReference>
<feature type="transmembrane region" description="Helical" evidence="11">
    <location>
        <begin position="231"/>
        <end position="251"/>
    </location>
</feature>
<keyword evidence="6" id="KW-0769">Symport</keyword>
<dbReference type="GO" id="GO:0015141">
    <property type="term" value="F:succinate transmembrane transporter activity"/>
    <property type="evidence" value="ECO:0007669"/>
    <property type="project" value="UniProtKB-ARBA"/>
</dbReference>
<feature type="transmembrane region" description="Helical" evidence="11">
    <location>
        <begin position="161"/>
        <end position="182"/>
    </location>
</feature>
<comment type="similarity">
    <text evidence="2">Belongs to the SLC13A/DASS transporter (TC 2.A.47) family. NADC subfamily.</text>
</comment>
<comment type="subcellular location">
    <subcellularLocation>
        <location evidence="1">Membrane</location>
        <topology evidence="1">Multi-pass membrane protein</topology>
    </subcellularLocation>
</comment>
<comment type="caution">
    <text evidence="12">The sequence shown here is derived from an EMBL/GenBank/DDBJ whole genome shotgun (WGS) entry which is preliminary data.</text>
</comment>
<accession>A0A9D1TK23</accession>
<feature type="transmembrane region" description="Helical" evidence="11">
    <location>
        <begin position="271"/>
        <end position="294"/>
    </location>
</feature>
<protein>
    <recommendedName>
        <fullName evidence="3">Sodium-dependent dicarboxylate transporter SdcS</fullName>
    </recommendedName>
    <alternativeName>
        <fullName evidence="9">Na(+)/dicarboxylate symporter</fullName>
    </alternativeName>
</protein>
<feature type="transmembrane region" description="Helical" evidence="11">
    <location>
        <begin position="479"/>
        <end position="503"/>
    </location>
</feature>
<feature type="transmembrane region" description="Helical" evidence="11">
    <location>
        <begin position="89"/>
        <end position="117"/>
    </location>
</feature>
<dbReference type="InterPro" id="IPR031312">
    <property type="entry name" value="Na/sul_symport_CS"/>
</dbReference>
<reference evidence="12" key="1">
    <citation type="journal article" date="2021" name="PeerJ">
        <title>Extensive microbial diversity within the chicken gut microbiome revealed by metagenomics and culture.</title>
        <authorList>
            <person name="Gilroy R."/>
            <person name="Ravi A."/>
            <person name="Getino M."/>
            <person name="Pursley I."/>
            <person name="Horton D.L."/>
            <person name="Alikhan N.F."/>
            <person name="Baker D."/>
            <person name="Gharbi K."/>
            <person name="Hall N."/>
            <person name="Watson M."/>
            <person name="Adriaenssens E.M."/>
            <person name="Foster-Nyarko E."/>
            <person name="Jarju S."/>
            <person name="Secka A."/>
            <person name="Antonio M."/>
            <person name="Oren A."/>
            <person name="Chaudhuri R.R."/>
            <person name="La Ragione R."/>
            <person name="Hildebrand F."/>
            <person name="Pallen M.J."/>
        </authorList>
    </citation>
    <scope>NUCLEOTIDE SEQUENCE</scope>
    <source>
        <strain evidence="12">CHK169-2315</strain>
    </source>
</reference>
<dbReference type="PANTHER" id="PTHR10283">
    <property type="entry name" value="SOLUTE CARRIER FAMILY 13 MEMBER"/>
    <property type="match status" value="1"/>
</dbReference>
<dbReference type="CDD" id="cd01115">
    <property type="entry name" value="SLC13_permease"/>
    <property type="match status" value="1"/>
</dbReference>
<evidence type="ECO:0000256" key="4">
    <source>
        <dbReference type="ARBA" id="ARBA00022448"/>
    </source>
</evidence>
<keyword evidence="8 11" id="KW-0472">Membrane</keyword>
<dbReference type="PANTHER" id="PTHR10283:SF82">
    <property type="entry name" value="SOLUTE CARRIER FAMILY 13 MEMBER 2"/>
    <property type="match status" value="1"/>
</dbReference>
<keyword evidence="5 11" id="KW-0812">Transmembrane</keyword>
<organism evidence="12 13">
    <name type="scientific">Candidatus Pseudogracilibacillus intestinigallinarum</name>
    <dbReference type="NCBI Taxonomy" id="2838742"/>
    <lineage>
        <taxon>Bacteria</taxon>
        <taxon>Bacillati</taxon>
        <taxon>Bacillota</taxon>
        <taxon>Bacilli</taxon>
        <taxon>Bacillales</taxon>
        <taxon>Bacillaceae</taxon>
        <taxon>Pseudogracilibacillus</taxon>
    </lineage>
</organism>
<evidence type="ECO:0000256" key="9">
    <source>
        <dbReference type="ARBA" id="ARBA00031174"/>
    </source>
</evidence>
<evidence type="ECO:0000256" key="8">
    <source>
        <dbReference type="ARBA" id="ARBA00023136"/>
    </source>
</evidence>
<keyword evidence="4" id="KW-0813">Transport</keyword>
<evidence type="ECO:0000313" key="13">
    <source>
        <dbReference type="Proteomes" id="UP000823937"/>
    </source>
</evidence>
<feature type="transmembrane region" description="Helical" evidence="11">
    <location>
        <begin position="353"/>
        <end position="370"/>
    </location>
</feature>
<evidence type="ECO:0000256" key="11">
    <source>
        <dbReference type="SAM" id="Phobius"/>
    </source>
</evidence>